<evidence type="ECO:0000313" key="1">
    <source>
        <dbReference type="EMBL" id="RLP76344.1"/>
    </source>
</evidence>
<dbReference type="Proteomes" id="UP000272503">
    <property type="component" value="Unassembled WGS sequence"/>
</dbReference>
<evidence type="ECO:0000313" key="2">
    <source>
        <dbReference type="Proteomes" id="UP000272503"/>
    </source>
</evidence>
<name>A0A3L7A8G1_9MICO</name>
<keyword evidence="2" id="KW-1185">Reference proteome</keyword>
<reference evidence="1 2" key="1">
    <citation type="submission" date="2018-10" db="EMBL/GenBank/DDBJ databases">
        <authorList>
            <person name="Li J."/>
        </authorList>
    </citation>
    <scope>NUCLEOTIDE SEQUENCE [LARGE SCALE GENOMIC DNA]</scope>
    <source>
        <strain evidence="1 2">IF 016277</strain>
    </source>
</reference>
<dbReference type="AlphaFoldDB" id="A0A3L7A8G1"/>
<sequence length="134" mass="14392">MPTPILTAGQLPALADFAQLVTEFDENRQLKYSGFGDPETLSVIATPPPRRTTLGFTSTVATDVAAVTAHWPGPVYGFDLTIIQIMRSYLSGGEGDVTLDTLIMPARLDSDQVAAMVDLHEIGALNLTQMRSSL</sequence>
<dbReference type="RefSeq" id="WP_121647926.1">
    <property type="nucleotide sequence ID" value="NZ_RCUX01000004.1"/>
</dbReference>
<comment type="caution">
    <text evidence="1">The sequence shown here is derived from an EMBL/GenBank/DDBJ whole genome shotgun (WGS) entry which is preliminary data.</text>
</comment>
<proteinExistence type="predicted"/>
<gene>
    <name evidence="1" type="ORF">D9V32_05595</name>
</gene>
<accession>A0A3L7A8G1</accession>
<protein>
    <submittedName>
        <fullName evidence="1">Uncharacterized protein</fullName>
    </submittedName>
</protein>
<organism evidence="1 2">
    <name type="scientific">Mycetocola tolaasinivorans</name>
    <dbReference type="NCBI Taxonomy" id="76635"/>
    <lineage>
        <taxon>Bacteria</taxon>
        <taxon>Bacillati</taxon>
        <taxon>Actinomycetota</taxon>
        <taxon>Actinomycetes</taxon>
        <taxon>Micrococcales</taxon>
        <taxon>Microbacteriaceae</taxon>
        <taxon>Mycetocola</taxon>
    </lineage>
</organism>
<dbReference type="EMBL" id="RCUX01000004">
    <property type="protein sequence ID" value="RLP76344.1"/>
    <property type="molecule type" value="Genomic_DNA"/>
</dbReference>